<dbReference type="PROSITE" id="PS50893">
    <property type="entry name" value="ABC_TRANSPORTER_2"/>
    <property type="match status" value="1"/>
</dbReference>
<keyword evidence="7 9" id="KW-1133">Transmembrane helix</keyword>
<dbReference type="Pfam" id="PF00005">
    <property type="entry name" value="ABC_tran"/>
    <property type="match status" value="1"/>
</dbReference>
<keyword evidence="4 9" id="KW-0812">Transmembrane</keyword>
<dbReference type="Gene3D" id="3.40.50.300">
    <property type="entry name" value="P-loop containing nucleotide triphosphate hydrolases"/>
    <property type="match status" value="1"/>
</dbReference>
<dbReference type="AlphaFoldDB" id="A0A835PF78"/>
<dbReference type="PROSITE" id="PS00211">
    <property type="entry name" value="ABC_TRANSPORTER_1"/>
    <property type="match status" value="1"/>
</dbReference>
<evidence type="ECO:0000256" key="2">
    <source>
        <dbReference type="ARBA" id="ARBA00005814"/>
    </source>
</evidence>
<evidence type="ECO:0000256" key="4">
    <source>
        <dbReference type="ARBA" id="ARBA00022692"/>
    </source>
</evidence>
<dbReference type="PANTHER" id="PTHR48042">
    <property type="entry name" value="ABC TRANSPORTER G FAMILY MEMBER 11"/>
    <property type="match status" value="1"/>
</dbReference>
<gene>
    <name evidence="12" type="ORF">HPP92_025054</name>
    <name evidence="11" type="ORF">HPP92_025340</name>
</gene>
<dbReference type="Pfam" id="PF19055">
    <property type="entry name" value="ABC2_membrane_7"/>
    <property type="match status" value="1"/>
</dbReference>
<evidence type="ECO:0000313" key="11">
    <source>
        <dbReference type="EMBL" id="KAG0452676.1"/>
    </source>
</evidence>
<dbReference type="Proteomes" id="UP000636800">
    <property type="component" value="Unassembled WGS sequence"/>
</dbReference>
<feature type="transmembrane region" description="Helical" evidence="9">
    <location>
        <begin position="424"/>
        <end position="443"/>
    </location>
</feature>
<dbReference type="InterPro" id="IPR017871">
    <property type="entry name" value="ABC_transporter-like_CS"/>
</dbReference>
<feature type="transmembrane region" description="Helical" evidence="9">
    <location>
        <begin position="622"/>
        <end position="642"/>
    </location>
</feature>
<comment type="subcellular location">
    <subcellularLocation>
        <location evidence="1">Membrane</location>
        <topology evidence="1">Multi-pass membrane protein</topology>
    </subcellularLocation>
</comment>
<dbReference type="SUPFAM" id="SSF52540">
    <property type="entry name" value="P-loop containing nucleoside triphosphate hydrolases"/>
    <property type="match status" value="1"/>
</dbReference>
<dbReference type="OrthoDB" id="66620at2759"/>
<accession>A0A835PF78</accession>
<feature type="transmembrane region" description="Helical" evidence="9">
    <location>
        <begin position="528"/>
        <end position="549"/>
    </location>
</feature>
<evidence type="ECO:0000256" key="7">
    <source>
        <dbReference type="ARBA" id="ARBA00022989"/>
    </source>
</evidence>
<evidence type="ECO:0000256" key="6">
    <source>
        <dbReference type="ARBA" id="ARBA00022840"/>
    </source>
</evidence>
<evidence type="ECO:0000256" key="3">
    <source>
        <dbReference type="ARBA" id="ARBA00022448"/>
    </source>
</evidence>
<evidence type="ECO:0000313" key="13">
    <source>
        <dbReference type="Proteomes" id="UP000636800"/>
    </source>
</evidence>
<dbReference type="SMART" id="SM00382">
    <property type="entry name" value="AAA"/>
    <property type="match status" value="1"/>
</dbReference>
<dbReference type="EMBL" id="JADCNM010000014">
    <property type="protein sequence ID" value="KAG0453750.1"/>
    <property type="molecule type" value="Genomic_DNA"/>
</dbReference>
<feature type="domain" description="ABC transporter" evidence="10">
    <location>
        <begin position="37"/>
        <end position="289"/>
    </location>
</feature>
<dbReference type="Proteomes" id="UP000639772">
    <property type="component" value="Unassembled WGS sequence"/>
</dbReference>
<evidence type="ECO:0000259" key="10">
    <source>
        <dbReference type="PROSITE" id="PS50893"/>
    </source>
</evidence>
<organism evidence="11 13">
    <name type="scientific">Vanilla planifolia</name>
    <name type="common">Vanilla</name>
    <dbReference type="NCBI Taxonomy" id="51239"/>
    <lineage>
        <taxon>Eukaryota</taxon>
        <taxon>Viridiplantae</taxon>
        <taxon>Streptophyta</taxon>
        <taxon>Embryophyta</taxon>
        <taxon>Tracheophyta</taxon>
        <taxon>Spermatophyta</taxon>
        <taxon>Magnoliopsida</taxon>
        <taxon>Liliopsida</taxon>
        <taxon>Asparagales</taxon>
        <taxon>Orchidaceae</taxon>
        <taxon>Vanilloideae</taxon>
        <taxon>Vanilleae</taxon>
        <taxon>Vanilla</taxon>
    </lineage>
</organism>
<dbReference type="GO" id="GO:0016887">
    <property type="term" value="F:ATP hydrolysis activity"/>
    <property type="evidence" value="ECO:0007669"/>
    <property type="project" value="InterPro"/>
</dbReference>
<dbReference type="GO" id="GO:0005524">
    <property type="term" value="F:ATP binding"/>
    <property type="evidence" value="ECO:0007669"/>
    <property type="project" value="UniProtKB-KW"/>
</dbReference>
<dbReference type="EMBL" id="JADCNL010000014">
    <property type="protein sequence ID" value="KAG0452676.1"/>
    <property type="molecule type" value="Genomic_DNA"/>
</dbReference>
<protein>
    <recommendedName>
        <fullName evidence="10">ABC transporter domain-containing protein</fullName>
    </recommendedName>
</protein>
<keyword evidence="5" id="KW-0547">Nucleotide-binding</keyword>
<evidence type="ECO:0000256" key="1">
    <source>
        <dbReference type="ARBA" id="ARBA00004141"/>
    </source>
</evidence>
<evidence type="ECO:0000256" key="9">
    <source>
        <dbReference type="SAM" id="Phobius"/>
    </source>
</evidence>
<keyword evidence="3" id="KW-0813">Transport</keyword>
<feature type="transmembrane region" description="Helical" evidence="9">
    <location>
        <begin position="464"/>
        <end position="491"/>
    </location>
</feature>
<dbReference type="PANTHER" id="PTHR48042:SF20">
    <property type="entry name" value="OS10G0163290 PROTEIN"/>
    <property type="match status" value="1"/>
</dbReference>
<feature type="transmembrane region" description="Helical" evidence="9">
    <location>
        <begin position="497"/>
        <end position="521"/>
    </location>
</feature>
<dbReference type="Pfam" id="PF01061">
    <property type="entry name" value="ABC2_membrane"/>
    <property type="match status" value="1"/>
</dbReference>
<evidence type="ECO:0000256" key="8">
    <source>
        <dbReference type="ARBA" id="ARBA00023136"/>
    </source>
</evidence>
<reference evidence="13 14" key="1">
    <citation type="journal article" date="2020" name="Nat. Food">
        <title>A phased Vanilla planifolia genome enables genetic improvement of flavour and production.</title>
        <authorList>
            <person name="Hasing T."/>
            <person name="Tang H."/>
            <person name="Brym M."/>
            <person name="Khazi F."/>
            <person name="Huang T."/>
            <person name="Chambers A.H."/>
        </authorList>
    </citation>
    <scope>NUCLEOTIDE SEQUENCE [LARGE SCALE GENOMIC DNA]</scope>
    <source>
        <tissue evidence="11">Leaf</tissue>
    </source>
</reference>
<comment type="caution">
    <text evidence="11">The sequence shown here is derived from an EMBL/GenBank/DDBJ whole genome shotgun (WGS) entry which is preliminary data.</text>
</comment>
<dbReference type="InterPro" id="IPR003439">
    <property type="entry name" value="ABC_transporter-like_ATP-bd"/>
</dbReference>
<dbReference type="InterPro" id="IPR027417">
    <property type="entry name" value="P-loop_NTPase"/>
</dbReference>
<dbReference type="GO" id="GO:0016020">
    <property type="term" value="C:membrane"/>
    <property type="evidence" value="ECO:0007669"/>
    <property type="project" value="UniProtKB-SubCell"/>
</dbReference>
<proteinExistence type="inferred from homology"/>
<dbReference type="InterPro" id="IPR043926">
    <property type="entry name" value="ABCG_dom"/>
</dbReference>
<keyword evidence="6" id="KW-0067">ATP-binding</keyword>
<keyword evidence="8 9" id="KW-0472">Membrane</keyword>
<dbReference type="InterPro" id="IPR052215">
    <property type="entry name" value="Plant_ABCG"/>
</dbReference>
<comment type="similarity">
    <text evidence="2">Belongs to the ABC transporter superfamily. ABCG family. Eye pigment precursor importer (TC 3.A.1.204) subfamily.</text>
</comment>
<dbReference type="InterPro" id="IPR013525">
    <property type="entry name" value="ABC2_TM"/>
</dbReference>
<dbReference type="InterPro" id="IPR003593">
    <property type="entry name" value="AAA+_ATPase"/>
</dbReference>
<name>A0A835PF78_VANPL</name>
<evidence type="ECO:0000256" key="5">
    <source>
        <dbReference type="ARBA" id="ARBA00022741"/>
    </source>
</evidence>
<dbReference type="GO" id="GO:0140359">
    <property type="term" value="F:ABC-type transporter activity"/>
    <property type="evidence" value="ECO:0007669"/>
    <property type="project" value="InterPro"/>
</dbReference>
<feature type="transmembrane region" description="Helical" evidence="9">
    <location>
        <begin position="385"/>
        <end position="404"/>
    </location>
</feature>
<sequence>MTSHSPTFLFASSENSLELDVRRENGRPFEMDGDVFLAWEDLWVFSSTGNGLGNQRLAVLSQLTGVAMPAQLLAIMGPSGCGKTTLLDTLAGRLPSNLIHRGDLLVNGRKQTLASRSISAMQAYVMQDDVLMTTLTVREAVHYAAELQLQTKMGKADRRSRVEETLRQMGLSRVAQKRIGGRGASKGISGGERRRVSICLEILAHPKVLFLDEPTSGLDSAAAFHIMGRIARMAARERMTVIAAVHQPTTEVFALFHSVCFLAYGRMAFFGTPAVAEEFFAVNGFPCPPQTNPSEHYLRTINKDFETDMEEDMESGEISTAAAIEILVNSYKSSRSMEHLHQIIAYIREMRGKQGKTARKAGILMQTVLLTERSFVNMYRDVGYYWLRFAIYIVVCLCIGTIYHKVGPNYISIEFVLLQAKSSMLVFTTVFLTFMAIGGFPSFMEEMKVFTRERLNGHYGVSSFVIASTLSSSPYLALISILPGSIAYYLVGLHPGIYHFVYFAMVLFACMMLVESLMMIVAGLVPDFLLGIITGAGIQGIMILTGGLFRMPNDLPLALWKYPLYYISFHKYAVQGFYKNEFLGQGFKEVQTMGGKATVVSGEEILRRVFQMELGYSKWVDLGILLGMVLFYRILLVFLFAVSKNIREMMRQKLGNASKFVRK</sequence>
<keyword evidence="13" id="KW-1185">Reference proteome</keyword>
<evidence type="ECO:0000313" key="12">
    <source>
        <dbReference type="EMBL" id="KAG0453750.1"/>
    </source>
</evidence>
<evidence type="ECO:0000313" key="14">
    <source>
        <dbReference type="Proteomes" id="UP000639772"/>
    </source>
</evidence>